<dbReference type="EMBL" id="LUUJ01000098">
    <property type="protein sequence ID" value="OAI13540.1"/>
    <property type="molecule type" value="Genomic_DNA"/>
</dbReference>
<comment type="caution">
    <text evidence="1">The sequence shown here is derived from an EMBL/GenBank/DDBJ whole genome shotgun (WGS) entry which is preliminary data.</text>
</comment>
<gene>
    <name evidence="1" type="ORF">A1507_01575</name>
</gene>
<dbReference type="Proteomes" id="UP000077857">
    <property type="component" value="Unassembled WGS sequence"/>
</dbReference>
<dbReference type="AlphaFoldDB" id="A0A177N8X2"/>
<organism evidence="1 2">
    <name type="scientific">Methylomonas koyamae</name>
    <dbReference type="NCBI Taxonomy" id="702114"/>
    <lineage>
        <taxon>Bacteria</taxon>
        <taxon>Pseudomonadati</taxon>
        <taxon>Pseudomonadota</taxon>
        <taxon>Gammaproteobacteria</taxon>
        <taxon>Methylococcales</taxon>
        <taxon>Methylococcaceae</taxon>
        <taxon>Methylomonas</taxon>
    </lineage>
</organism>
<reference evidence="1 2" key="1">
    <citation type="submission" date="2016-03" db="EMBL/GenBank/DDBJ databases">
        <authorList>
            <person name="Ploux O."/>
        </authorList>
    </citation>
    <scope>NUCLEOTIDE SEQUENCE [LARGE SCALE GENOMIC DNA]</scope>
    <source>
        <strain evidence="1 2">R-45378</strain>
    </source>
</reference>
<dbReference type="InterPro" id="IPR045584">
    <property type="entry name" value="Pilin-like"/>
</dbReference>
<evidence type="ECO:0000313" key="2">
    <source>
        <dbReference type="Proteomes" id="UP000077857"/>
    </source>
</evidence>
<accession>A0A177N8X2</accession>
<proteinExistence type="predicted"/>
<sequence length="197" mass="21288">MLELLTVVALMAVLAGVAISAYDGVQDQARLDATRYEIAELRKALLQFRRDSGSNDLPGEGVYDCTDAANGNPANANPDFNFPAEAGSNDADKIAWCQHPANFWMLFADPFGTGWNPDTHRGWRGPYLQRKSGLRNFGAINGVWVVDDAYGTPFALQILTPDYARVVSAGPDRNLPAAANACEPATGTDDIVLCLLR</sequence>
<name>A0A177N8X2_9GAMM</name>
<protein>
    <recommendedName>
        <fullName evidence="3">Prepilin-type N-terminal cleavage/methylation domain-containing protein</fullName>
    </recommendedName>
</protein>
<dbReference type="Gene3D" id="3.30.700.10">
    <property type="entry name" value="Glycoprotein, Type 4 Pilin"/>
    <property type="match status" value="1"/>
</dbReference>
<evidence type="ECO:0000313" key="1">
    <source>
        <dbReference type="EMBL" id="OAI13540.1"/>
    </source>
</evidence>
<evidence type="ECO:0008006" key="3">
    <source>
        <dbReference type="Google" id="ProtNLM"/>
    </source>
</evidence>
<dbReference type="SUPFAM" id="SSF54523">
    <property type="entry name" value="Pili subunits"/>
    <property type="match status" value="1"/>
</dbReference>